<protein>
    <recommendedName>
        <fullName evidence="6">Hemerythrin-like domain-containing protein</fullName>
    </recommendedName>
</protein>
<dbReference type="InterPro" id="IPR035938">
    <property type="entry name" value="Hemerythrin-like_sf"/>
</dbReference>
<accession>A0A5J6L981</accession>
<dbReference type="InterPro" id="IPR012827">
    <property type="entry name" value="Hemerythrin_metal-bd"/>
</dbReference>
<dbReference type="KEGG" id="nik:F5I99_00265"/>
<dbReference type="CDD" id="cd12107">
    <property type="entry name" value="Hemerythrin"/>
    <property type="match status" value="1"/>
</dbReference>
<sequence length="143" mass="16775">MTDMTATLRLQHYNLPAMDRAHHHFTALLGALPMVSETALPCLLNSLILNAREHFDQEERFMLVTGYPGYESHRRQHQALLKMLDDYHQQLQHQTGPDALTLHSQLCLWQDEHQQNWDDPLAQYLRHAHCWHPHEQVVLSLES</sequence>
<dbReference type="Proteomes" id="UP000325606">
    <property type="component" value="Chromosome"/>
</dbReference>
<dbReference type="RefSeq" id="WP_151053122.1">
    <property type="nucleotide sequence ID" value="NZ_CP044222.1"/>
</dbReference>
<dbReference type="GO" id="GO:0046872">
    <property type="term" value="F:metal ion binding"/>
    <property type="evidence" value="ECO:0007669"/>
    <property type="project" value="UniProtKB-KW"/>
</dbReference>
<dbReference type="SUPFAM" id="SSF47188">
    <property type="entry name" value="Hemerythrin-like"/>
    <property type="match status" value="1"/>
</dbReference>
<dbReference type="PROSITE" id="PS00550">
    <property type="entry name" value="HEMERYTHRINS"/>
    <property type="match status" value="1"/>
</dbReference>
<dbReference type="InterPro" id="IPR016131">
    <property type="entry name" value="Haemerythrin_Fe_BS"/>
</dbReference>
<evidence type="ECO:0000256" key="1">
    <source>
        <dbReference type="ARBA" id="ARBA00010587"/>
    </source>
</evidence>
<evidence type="ECO:0000313" key="4">
    <source>
        <dbReference type="EMBL" id="QEW05057.1"/>
    </source>
</evidence>
<keyword evidence="2" id="KW-0479">Metal-binding</keyword>
<reference evidence="4 5" key="1">
    <citation type="submission" date="2019-09" db="EMBL/GenBank/DDBJ databases">
        <title>Nitrincola iocasae sp. nov., a bacterium isolated from the sediment collected at a cold seep field in South China Sea.</title>
        <authorList>
            <person name="Zhang H."/>
            <person name="Wang H."/>
            <person name="Li C."/>
        </authorList>
    </citation>
    <scope>NUCLEOTIDE SEQUENCE [LARGE SCALE GENOMIC DNA]</scope>
    <source>
        <strain evidence="4 5">KXZD1103</strain>
    </source>
</reference>
<evidence type="ECO:0000256" key="2">
    <source>
        <dbReference type="ARBA" id="ARBA00022723"/>
    </source>
</evidence>
<dbReference type="EMBL" id="CP044222">
    <property type="protein sequence ID" value="QEW05057.1"/>
    <property type="molecule type" value="Genomic_DNA"/>
</dbReference>
<evidence type="ECO:0000313" key="5">
    <source>
        <dbReference type="Proteomes" id="UP000325606"/>
    </source>
</evidence>
<evidence type="ECO:0008006" key="6">
    <source>
        <dbReference type="Google" id="ProtNLM"/>
    </source>
</evidence>
<keyword evidence="3" id="KW-0408">Iron</keyword>
<organism evidence="4 5">
    <name type="scientific">Nitrincola iocasae</name>
    <dbReference type="NCBI Taxonomy" id="2614693"/>
    <lineage>
        <taxon>Bacteria</taxon>
        <taxon>Pseudomonadati</taxon>
        <taxon>Pseudomonadota</taxon>
        <taxon>Gammaproteobacteria</taxon>
        <taxon>Oceanospirillales</taxon>
        <taxon>Oceanospirillaceae</taxon>
        <taxon>Nitrincola</taxon>
    </lineage>
</organism>
<keyword evidence="5" id="KW-1185">Reference proteome</keyword>
<name>A0A5J6L981_9GAMM</name>
<comment type="similarity">
    <text evidence="1">Belongs to the hemerythrin family.</text>
</comment>
<evidence type="ECO:0000256" key="3">
    <source>
        <dbReference type="ARBA" id="ARBA00023004"/>
    </source>
</evidence>
<gene>
    <name evidence="4" type="ORF">F5I99_00265</name>
</gene>
<proteinExistence type="inferred from homology"/>
<dbReference type="AlphaFoldDB" id="A0A5J6L981"/>
<dbReference type="Gene3D" id="1.20.120.50">
    <property type="entry name" value="Hemerythrin-like"/>
    <property type="match status" value="1"/>
</dbReference>